<evidence type="ECO:0000256" key="5">
    <source>
        <dbReference type="ARBA" id="ARBA00022692"/>
    </source>
</evidence>
<evidence type="ECO:0000256" key="4">
    <source>
        <dbReference type="ARBA" id="ARBA00022519"/>
    </source>
</evidence>
<dbReference type="RefSeq" id="WP_081190456.1">
    <property type="nucleotide sequence ID" value="NZ_MWIH01000002.1"/>
</dbReference>
<dbReference type="GO" id="GO:0022857">
    <property type="term" value="F:transmembrane transporter activity"/>
    <property type="evidence" value="ECO:0007669"/>
    <property type="project" value="TreeGrafter"/>
</dbReference>
<feature type="domain" description="Tripartite ATP-independent periplasmic transporters DctQ component" evidence="10">
    <location>
        <begin position="36"/>
        <end position="165"/>
    </location>
</feature>
<feature type="transmembrane region" description="Helical" evidence="9">
    <location>
        <begin position="140"/>
        <end position="164"/>
    </location>
</feature>
<feature type="transmembrane region" description="Helical" evidence="9">
    <location>
        <begin position="20"/>
        <end position="40"/>
    </location>
</feature>
<dbReference type="PANTHER" id="PTHR35011:SF2">
    <property type="entry name" value="2,3-DIKETO-L-GULONATE TRAP TRANSPORTER SMALL PERMEASE PROTEIN YIAM"/>
    <property type="match status" value="1"/>
</dbReference>
<protein>
    <submittedName>
        <fullName evidence="11">C4-dicarboxylate ABC transporter permease</fullName>
    </submittedName>
</protein>
<keyword evidence="6 9" id="KW-1133">Transmembrane helix</keyword>
<gene>
    <name evidence="11" type="ORF">B1813_03140</name>
</gene>
<keyword evidence="12" id="KW-1185">Reference proteome</keyword>
<name>A0A1V9ADS0_SACPI</name>
<evidence type="ECO:0000256" key="2">
    <source>
        <dbReference type="ARBA" id="ARBA00022448"/>
    </source>
</evidence>
<feature type="transmembrane region" description="Helical" evidence="9">
    <location>
        <begin position="60"/>
        <end position="78"/>
    </location>
</feature>
<proteinExistence type="inferred from homology"/>
<dbReference type="AlphaFoldDB" id="A0A1V9ADS0"/>
<dbReference type="InterPro" id="IPR007387">
    <property type="entry name" value="TRAP_DctQ"/>
</dbReference>
<evidence type="ECO:0000256" key="3">
    <source>
        <dbReference type="ARBA" id="ARBA00022475"/>
    </source>
</evidence>
<dbReference type="EMBL" id="MWIH01000002">
    <property type="protein sequence ID" value="OQO95064.1"/>
    <property type="molecule type" value="Genomic_DNA"/>
</dbReference>
<feature type="transmembrane region" description="Helical" evidence="9">
    <location>
        <begin position="99"/>
        <end position="120"/>
    </location>
</feature>
<dbReference type="PANTHER" id="PTHR35011">
    <property type="entry name" value="2,3-DIKETO-L-GULONATE TRAP TRANSPORTER SMALL PERMEASE PROTEIN YIAM"/>
    <property type="match status" value="1"/>
</dbReference>
<evidence type="ECO:0000256" key="7">
    <source>
        <dbReference type="ARBA" id="ARBA00023136"/>
    </source>
</evidence>
<sequence length="173" mass="18711">MAENAGTVRPDRPGGRVLRWLSTAEAVLGGLLLATIFVLMLVQAGQRYLPGGGWVWTGELSRFALVWLTFAMSGYLMQRDEHVTLKLVDQVTRGVWRRVVASFAGVIVAFVCVNLAYEAFVLATEPSSQVSPAIGIPIGYFYVIPLVGLGLTAVRSVLAVVASWRTAGKERSS</sequence>
<evidence type="ECO:0000256" key="1">
    <source>
        <dbReference type="ARBA" id="ARBA00004429"/>
    </source>
</evidence>
<keyword evidence="2" id="KW-0813">Transport</keyword>
<dbReference type="InterPro" id="IPR055348">
    <property type="entry name" value="DctQ"/>
</dbReference>
<dbReference type="Pfam" id="PF04290">
    <property type="entry name" value="DctQ"/>
    <property type="match status" value="1"/>
</dbReference>
<organism evidence="11 12">
    <name type="scientific">Saccharomonospora piscinae</name>
    <dbReference type="NCBI Taxonomy" id="687388"/>
    <lineage>
        <taxon>Bacteria</taxon>
        <taxon>Bacillati</taxon>
        <taxon>Actinomycetota</taxon>
        <taxon>Actinomycetes</taxon>
        <taxon>Pseudonocardiales</taxon>
        <taxon>Pseudonocardiaceae</taxon>
        <taxon>Saccharomonospora</taxon>
    </lineage>
</organism>
<evidence type="ECO:0000256" key="6">
    <source>
        <dbReference type="ARBA" id="ARBA00022989"/>
    </source>
</evidence>
<keyword evidence="7 9" id="KW-0472">Membrane</keyword>
<accession>A0A1V9ADS0</accession>
<evidence type="ECO:0000259" key="10">
    <source>
        <dbReference type="Pfam" id="PF04290"/>
    </source>
</evidence>
<comment type="caution">
    <text evidence="11">The sequence shown here is derived from an EMBL/GenBank/DDBJ whole genome shotgun (WGS) entry which is preliminary data.</text>
</comment>
<evidence type="ECO:0000256" key="9">
    <source>
        <dbReference type="SAM" id="Phobius"/>
    </source>
</evidence>
<evidence type="ECO:0000313" key="11">
    <source>
        <dbReference type="EMBL" id="OQO95064.1"/>
    </source>
</evidence>
<keyword evidence="5 9" id="KW-0812">Transmembrane</keyword>
<keyword evidence="4" id="KW-0997">Cell inner membrane</keyword>
<dbReference type="GO" id="GO:0015740">
    <property type="term" value="P:C4-dicarboxylate transport"/>
    <property type="evidence" value="ECO:0007669"/>
    <property type="project" value="TreeGrafter"/>
</dbReference>
<dbReference type="GO" id="GO:0005886">
    <property type="term" value="C:plasma membrane"/>
    <property type="evidence" value="ECO:0007669"/>
    <property type="project" value="UniProtKB-SubCell"/>
</dbReference>
<evidence type="ECO:0000313" key="12">
    <source>
        <dbReference type="Proteomes" id="UP000192591"/>
    </source>
</evidence>
<comment type="similarity">
    <text evidence="8">Belongs to the TRAP transporter small permease family.</text>
</comment>
<comment type="subcellular location">
    <subcellularLocation>
        <location evidence="1">Cell inner membrane</location>
        <topology evidence="1">Multi-pass membrane protein</topology>
    </subcellularLocation>
</comment>
<keyword evidence="3" id="KW-1003">Cell membrane</keyword>
<evidence type="ECO:0000256" key="8">
    <source>
        <dbReference type="ARBA" id="ARBA00038436"/>
    </source>
</evidence>
<dbReference type="STRING" id="1962155.B1813_03140"/>
<reference evidence="11 12" key="1">
    <citation type="submission" date="2017-02" db="EMBL/GenBank/DDBJ databases">
        <title>Draft genome of Saccharomonospora sp. 154.</title>
        <authorList>
            <person name="Alonso-Carmona G.S."/>
            <person name="De La Haba R."/>
            <person name="Vera-Gargallo B."/>
            <person name="Sandoval-Trujillo A.H."/>
            <person name="Ramirez-Duran N."/>
            <person name="Ventosa A."/>
        </authorList>
    </citation>
    <scope>NUCLEOTIDE SEQUENCE [LARGE SCALE GENOMIC DNA]</scope>
    <source>
        <strain evidence="11 12">LRS4.154</strain>
    </source>
</reference>
<dbReference type="Proteomes" id="UP000192591">
    <property type="component" value="Unassembled WGS sequence"/>
</dbReference>